<keyword evidence="4" id="KW-0804">Transcription</keyword>
<dbReference type="GO" id="GO:0000160">
    <property type="term" value="P:phosphorelay signal transduction system"/>
    <property type="evidence" value="ECO:0007669"/>
    <property type="project" value="InterPro"/>
</dbReference>
<dbReference type="InterPro" id="IPR000792">
    <property type="entry name" value="Tscrpt_reg_LuxR_C"/>
</dbReference>
<dbReference type="EMBL" id="FRDM01000027">
    <property type="protein sequence ID" value="SHN85840.1"/>
    <property type="molecule type" value="Genomic_DNA"/>
</dbReference>
<dbReference type="Pfam" id="PF00196">
    <property type="entry name" value="GerE"/>
    <property type="match status" value="1"/>
</dbReference>
<evidence type="ECO:0000259" key="8">
    <source>
        <dbReference type="PROSITE" id="PS50110"/>
    </source>
</evidence>
<dbReference type="AlphaFoldDB" id="A0A1M7USC1"/>
<dbReference type="GO" id="GO:0003677">
    <property type="term" value="F:DNA binding"/>
    <property type="evidence" value="ECO:0007669"/>
    <property type="project" value="UniProtKB-KW"/>
</dbReference>
<evidence type="ECO:0000256" key="2">
    <source>
        <dbReference type="ARBA" id="ARBA00023015"/>
    </source>
</evidence>
<dbReference type="InterPro" id="IPR001789">
    <property type="entry name" value="Sig_transdc_resp-reg_receiver"/>
</dbReference>
<dbReference type="Pfam" id="PF00072">
    <property type="entry name" value="Response_reg"/>
    <property type="match status" value="1"/>
</dbReference>
<dbReference type="InterPro" id="IPR058245">
    <property type="entry name" value="NreC/VraR/RcsB-like_REC"/>
</dbReference>
<dbReference type="Gene3D" id="3.40.50.2300">
    <property type="match status" value="1"/>
</dbReference>
<feature type="domain" description="Response regulatory" evidence="8">
    <location>
        <begin position="48"/>
        <end position="164"/>
    </location>
</feature>
<dbReference type="PROSITE" id="PS50043">
    <property type="entry name" value="HTH_LUXR_2"/>
    <property type="match status" value="1"/>
</dbReference>
<evidence type="ECO:0000256" key="4">
    <source>
        <dbReference type="ARBA" id="ARBA00023163"/>
    </source>
</evidence>
<accession>A0A1M7USC1</accession>
<dbReference type="PANTHER" id="PTHR43214">
    <property type="entry name" value="TWO-COMPONENT RESPONSE REGULATOR"/>
    <property type="match status" value="1"/>
</dbReference>
<dbReference type="Proteomes" id="UP000184428">
    <property type="component" value="Unassembled WGS sequence"/>
</dbReference>
<dbReference type="PANTHER" id="PTHR43214:SF24">
    <property type="entry name" value="TRANSCRIPTIONAL REGULATORY PROTEIN NARL-RELATED"/>
    <property type="match status" value="1"/>
</dbReference>
<keyword evidence="1" id="KW-0597">Phosphoprotein</keyword>
<dbReference type="PRINTS" id="PR00038">
    <property type="entry name" value="HTHLUXR"/>
</dbReference>
<dbReference type="PROSITE" id="PS50110">
    <property type="entry name" value="RESPONSE_REGULATORY"/>
    <property type="match status" value="1"/>
</dbReference>
<protein>
    <submittedName>
        <fullName evidence="9">Two component transcriptional regulator, LuxR family</fullName>
    </submittedName>
</protein>
<dbReference type="GO" id="GO:0006355">
    <property type="term" value="P:regulation of DNA-templated transcription"/>
    <property type="evidence" value="ECO:0007669"/>
    <property type="project" value="InterPro"/>
</dbReference>
<organism evidence="9 10">
    <name type="scientific">Geodermatophilus obscurus</name>
    <dbReference type="NCBI Taxonomy" id="1861"/>
    <lineage>
        <taxon>Bacteria</taxon>
        <taxon>Bacillati</taxon>
        <taxon>Actinomycetota</taxon>
        <taxon>Actinomycetes</taxon>
        <taxon>Geodermatophilales</taxon>
        <taxon>Geodermatophilaceae</taxon>
        <taxon>Geodermatophilus</taxon>
    </lineage>
</organism>
<evidence type="ECO:0000259" key="7">
    <source>
        <dbReference type="PROSITE" id="PS50043"/>
    </source>
</evidence>
<evidence type="ECO:0000256" key="5">
    <source>
        <dbReference type="PROSITE-ProRule" id="PRU00169"/>
    </source>
</evidence>
<evidence type="ECO:0000256" key="3">
    <source>
        <dbReference type="ARBA" id="ARBA00023125"/>
    </source>
</evidence>
<feature type="region of interest" description="Disordered" evidence="6">
    <location>
        <begin position="1"/>
        <end position="39"/>
    </location>
</feature>
<dbReference type="SUPFAM" id="SSF52172">
    <property type="entry name" value="CheY-like"/>
    <property type="match status" value="1"/>
</dbReference>
<dbReference type="CDD" id="cd17535">
    <property type="entry name" value="REC_NarL-like"/>
    <property type="match status" value="1"/>
</dbReference>
<dbReference type="PROSITE" id="PS00622">
    <property type="entry name" value="HTH_LUXR_1"/>
    <property type="match status" value="1"/>
</dbReference>
<sequence>MDQDAVGTGPGPAGLHRRGPAGLVPNPRDAGSPPVRPHAVPSPTTLVCVLLCEDREVFRIGLRVVLEAEPDMAVVAETSHLPEALEATEGAGTVVVVVRQGLVAGDALPLLRTLCRRNTAVLVLAEPETESEPELVEILQAGVRGFLPRRSGAQRLVDGVRALARHEAALDPAATSHLVHHLTSGPQPRSALGLRALDRLTDRQRQVAELVAQGLSNEEIAGRLFLSLATVKSHLTASMRRLGVRSRTELAILVTRESPSAARPQQTAL</sequence>
<keyword evidence="2" id="KW-0805">Transcription regulation</keyword>
<comment type="caution">
    <text evidence="5">Lacks conserved residue(s) required for the propagation of feature annotation.</text>
</comment>
<dbReference type="InterPro" id="IPR039420">
    <property type="entry name" value="WalR-like"/>
</dbReference>
<name>A0A1M7USC1_9ACTN</name>
<dbReference type="SMART" id="SM00421">
    <property type="entry name" value="HTH_LUXR"/>
    <property type="match status" value="1"/>
</dbReference>
<evidence type="ECO:0000313" key="9">
    <source>
        <dbReference type="EMBL" id="SHN85840.1"/>
    </source>
</evidence>
<evidence type="ECO:0000313" key="10">
    <source>
        <dbReference type="Proteomes" id="UP000184428"/>
    </source>
</evidence>
<keyword evidence="3" id="KW-0238">DNA-binding</keyword>
<dbReference type="InterPro" id="IPR011006">
    <property type="entry name" value="CheY-like_superfamily"/>
</dbReference>
<dbReference type="InterPro" id="IPR016032">
    <property type="entry name" value="Sig_transdc_resp-reg_C-effctor"/>
</dbReference>
<feature type="domain" description="HTH luxR-type" evidence="7">
    <location>
        <begin position="193"/>
        <end position="258"/>
    </location>
</feature>
<proteinExistence type="predicted"/>
<dbReference type="SUPFAM" id="SSF46894">
    <property type="entry name" value="C-terminal effector domain of the bipartite response regulators"/>
    <property type="match status" value="1"/>
</dbReference>
<dbReference type="CDD" id="cd06170">
    <property type="entry name" value="LuxR_C_like"/>
    <property type="match status" value="1"/>
</dbReference>
<reference evidence="9 10" key="1">
    <citation type="submission" date="2016-12" db="EMBL/GenBank/DDBJ databases">
        <authorList>
            <person name="Song W.-J."/>
            <person name="Kurnit D.M."/>
        </authorList>
    </citation>
    <scope>NUCLEOTIDE SEQUENCE [LARGE SCALE GENOMIC DNA]</scope>
    <source>
        <strain evidence="9 10">DSM 43162</strain>
    </source>
</reference>
<evidence type="ECO:0000256" key="1">
    <source>
        <dbReference type="ARBA" id="ARBA00022553"/>
    </source>
</evidence>
<gene>
    <name evidence="9" type="ORF">SAMN05660350_03840</name>
</gene>
<evidence type="ECO:0000256" key="6">
    <source>
        <dbReference type="SAM" id="MobiDB-lite"/>
    </source>
</evidence>